<feature type="region of interest" description="Disordered" evidence="1">
    <location>
        <begin position="125"/>
        <end position="156"/>
    </location>
</feature>
<dbReference type="GO" id="GO:0031992">
    <property type="term" value="F:energy transducer activity"/>
    <property type="evidence" value="ECO:0007669"/>
    <property type="project" value="TreeGrafter"/>
</dbReference>
<dbReference type="GO" id="GO:0098797">
    <property type="term" value="C:plasma membrane protein complex"/>
    <property type="evidence" value="ECO:0007669"/>
    <property type="project" value="TreeGrafter"/>
</dbReference>
<evidence type="ECO:0000256" key="1">
    <source>
        <dbReference type="SAM" id="MobiDB-lite"/>
    </source>
</evidence>
<keyword evidence="2" id="KW-0472">Membrane</keyword>
<dbReference type="Pfam" id="PF03544">
    <property type="entry name" value="TonB_C"/>
    <property type="match status" value="1"/>
</dbReference>
<feature type="compositionally biased region" description="Basic and acidic residues" evidence="1">
    <location>
        <begin position="82"/>
        <end position="106"/>
    </location>
</feature>
<dbReference type="OrthoDB" id="1522859at2"/>
<dbReference type="SUPFAM" id="SSF74653">
    <property type="entry name" value="TolA/TonB C-terminal domain"/>
    <property type="match status" value="1"/>
</dbReference>
<dbReference type="Gene3D" id="3.30.1150.10">
    <property type="match status" value="1"/>
</dbReference>
<accession>A0A1W6MLY5</accession>
<keyword evidence="5" id="KW-1185">Reference proteome</keyword>
<dbReference type="PANTHER" id="PTHR33446:SF2">
    <property type="entry name" value="PROTEIN TONB"/>
    <property type="match status" value="1"/>
</dbReference>
<proteinExistence type="predicted"/>
<protein>
    <recommendedName>
        <fullName evidence="3">TonB C-terminal domain-containing protein</fullName>
    </recommendedName>
</protein>
<dbReference type="PANTHER" id="PTHR33446">
    <property type="entry name" value="PROTEIN TONB-RELATED"/>
    <property type="match status" value="1"/>
</dbReference>
<dbReference type="RefSeq" id="WP_085767419.1">
    <property type="nucleotide sequence ID" value="NZ_CP019344.1"/>
</dbReference>
<name>A0A1W6MLY5_9FLAO</name>
<sequence>MSNFNNTGAATPRELDRVASKKAINTKVNKTVNFLLGFCLSVLTIYLIVELNTQVKENTTSTYTTKTLKTESNMGEYRIAKSEPKQTVKKAVEKKPTPPVEHKVDVTKPPVIDNTADDSFADQLNAVESGPDDSSPIETGISDTVDSKPSGPATSNVNIVSEVPLFPGCSSSLDREDRIECLNLKMGKFVQRWFDTSHTDNLNGRDQVRISVMFTINVNGEIQDIQIQAPNKELEREARQVISRLPKITPGKMNGEPVNVTYTLPIVYRVND</sequence>
<dbReference type="InterPro" id="IPR051045">
    <property type="entry name" value="TonB-dependent_transducer"/>
</dbReference>
<evidence type="ECO:0000256" key="2">
    <source>
        <dbReference type="SAM" id="Phobius"/>
    </source>
</evidence>
<feature type="region of interest" description="Disordered" evidence="1">
    <location>
        <begin position="82"/>
        <end position="112"/>
    </location>
</feature>
<evidence type="ECO:0000313" key="5">
    <source>
        <dbReference type="Proteomes" id="UP000193431"/>
    </source>
</evidence>
<gene>
    <name evidence="4" type="ORF">BST97_11795</name>
</gene>
<dbReference type="AlphaFoldDB" id="A0A1W6MLY5"/>
<feature type="transmembrane region" description="Helical" evidence="2">
    <location>
        <begin position="31"/>
        <end position="49"/>
    </location>
</feature>
<evidence type="ECO:0000259" key="3">
    <source>
        <dbReference type="Pfam" id="PF03544"/>
    </source>
</evidence>
<dbReference type="GO" id="GO:0055085">
    <property type="term" value="P:transmembrane transport"/>
    <property type="evidence" value="ECO:0007669"/>
    <property type="project" value="InterPro"/>
</dbReference>
<dbReference type="Proteomes" id="UP000193431">
    <property type="component" value="Chromosome"/>
</dbReference>
<organism evidence="4 5">
    <name type="scientific">Nonlabens spongiae</name>
    <dbReference type="NCBI Taxonomy" id="331648"/>
    <lineage>
        <taxon>Bacteria</taxon>
        <taxon>Pseudomonadati</taxon>
        <taxon>Bacteroidota</taxon>
        <taxon>Flavobacteriia</taxon>
        <taxon>Flavobacteriales</taxon>
        <taxon>Flavobacteriaceae</taxon>
        <taxon>Nonlabens</taxon>
    </lineage>
</organism>
<keyword evidence="2" id="KW-0812">Transmembrane</keyword>
<dbReference type="InterPro" id="IPR037682">
    <property type="entry name" value="TonB_C"/>
</dbReference>
<dbReference type="EMBL" id="CP019344">
    <property type="protein sequence ID" value="ARN78615.1"/>
    <property type="molecule type" value="Genomic_DNA"/>
</dbReference>
<feature type="domain" description="TonB C-terminal" evidence="3">
    <location>
        <begin position="209"/>
        <end position="269"/>
    </location>
</feature>
<keyword evidence="2" id="KW-1133">Transmembrane helix</keyword>
<reference evidence="4 5" key="1">
    <citation type="submission" date="2016-11" db="EMBL/GenBank/DDBJ databases">
        <title>Trade-off between light-utilization and light-protection in marine flavobacteria.</title>
        <authorList>
            <person name="Kumagai Y."/>
        </authorList>
    </citation>
    <scope>NUCLEOTIDE SEQUENCE [LARGE SCALE GENOMIC DNA]</scope>
    <source>
        <strain evidence="4 5">JCM 13191</strain>
    </source>
</reference>
<evidence type="ECO:0000313" key="4">
    <source>
        <dbReference type="EMBL" id="ARN78615.1"/>
    </source>
</evidence>
<dbReference type="STRING" id="331648.BST97_11795"/>